<accession>A0A3N0DVV3</accession>
<dbReference type="OrthoDB" id="9758793at2"/>
<dbReference type="SUPFAM" id="SSF49464">
    <property type="entry name" value="Carboxypeptidase regulatory domain-like"/>
    <property type="match status" value="2"/>
</dbReference>
<dbReference type="Pfam" id="PF13620">
    <property type="entry name" value="CarboxypepD_reg"/>
    <property type="match status" value="1"/>
</dbReference>
<evidence type="ECO:0000313" key="3">
    <source>
        <dbReference type="Proteomes" id="UP000277094"/>
    </source>
</evidence>
<dbReference type="RefSeq" id="WP_123234256.1">
    <property type="nucleotide sequence ID" value="NZ_RJSG01000002.1"/>
</dbReference>
<gene>
    <name evidence="2" type="ORF">EFL95_12425</name>
</gene>
<keyword evidence="3" id="KW-1185">Reference proteome</keyword>
<protein>
    <recommendedName>
        <fullName evidence="4">Alpha-amylase</fullName>
    </recommendedName>
</protein>
<evidence type="ECO:0000313" key="2">
    <source>
        <dbReference type="EMBL" id="RNL79752.1"/>
    </source>
</evidence>
<feature type="signal peptide" evidence="1">
    <location>
        <begin position="1"/>
        <end position="28"/>
    </location>
</feature>
<dbReference type="Proteomes" id="UP000277094">
    <property type="component" value="Unassembled WGS sequence"/>
</dbReference>
<dbReference type="Pfam" id="PF05345">
    <property type="entry name" value="He_PIG"/>
    <property type="match status" value="4"/>
</dbReference>
<dbReference type="PANTHER" id="PTHR37494">
    <property type="entry name" value="HEMAGGLUTININ"/>
    <property type="match status" value="1"/>
</dbReference>
<evidence type="ECO:0000256" key="1">
    <source>
        <dbReference type="SAM" id="SignalP"/>
    </source>
</evidence>
<dbReference type="Gene3D" id="2.60.40.10">
    <property type="entry name" value="Immunoglobulins"/>
    <property type="match status" value="5"/>
</dbReference>
<dbReference type="InterPro" id="IPR013783">
    <property type="entry name" value="Ig-like_fold"/>
</dbReference>
<keyword evidence="1" id="KW-0732">Signal</keyword>
<dbReference type="GO" id="GO:0005509">
    <property type="term" value="F:calcium ion binding"/>
    <property type="evidence" value="ECO:0007669"/>
    <property type="project" value="InterPro"/>
</dbReference>
<sequence>MFKRARTLCLTLVGAVLLLGLTAAPGEADQGEVAIYGYVLDASGAPAPNVSIKVHPVAEPNHYYFTRTAADGSFVVPVPQFIDVYLEISNETEAAGVISSASQQFQTSSSRYEVFSLPARATLVATVTTGAGGLPASGALVRATDPTSSSLSSGGLQFTNTRKTSVCTTTSTGSCDMSVLANGTVSALQVVPTSGYQVTFPGGPTPAGTSTRVLVLPADHEITGVVSTDDGGAAAGVAVELTNSRTGATVTTTTDAAGGYTFHVVPDPYRVRATGTVDHGGTSLRYELRTATFDLDRSRSVALALPAVTQLHVLVRDDLDQPVPGARVDLGAPLSSSARTSADGVAVTGELRSSSGNGLTCAATDAAGGCEFPVLLGGTTAAGSVIPPFGYQISFPGLAAGSGADPQQVVAVGGRASAASAGSTAGTVIALTDSRFTRLEVRPFSAPAGVDPVVGRVDYRVRAGSDGLAELRLVLPQGRVANALMRVASGGQLVQLPNAPTDQPSVLVADGSAADVDGVVDGWVTANVVPVVRQDLVLPGGNPPAPGKGVAYSAQLVASGPGQPFTWSLEPAQPGAGIDGLPTGLSLSPSGLISGTTTAVGDHRFVVRVTDQFGYSTTREYLFTVAAVVVLTRTVPDAYVGTVYSATLKSNATGFPSWKLAEPLPPGLKLANNGTISGTPTSAGSYRFAAYVVSGGVSSPVAYFDLVVGPMDIATVTLPDAPVWSAYSQKLTAHGGKATLVWSVAGGTLPPGVVMSSAGALSGKPTAVGSYPVTFKVKDALGQVATKSLVITVTPMTITTSSLPSVKKGAYYSQLLTASGGKATLAWSLASGTLPPGLTLSSAGRITGYPKTPGTWTFTVRLLDASTPKNQATRTLSITVL</sequence>
<dbReference type="AlphaFoldDB" id="A0A3N0DVV3"/>
<dbReference type="InterPro" id="IPR008969">
    <property type="entry name" value="CarboxyPept-like_regulatory"/>
</dbReference>
<dbReference type="PANTHER" id="PTHR37494:SF1">
    <property type="entry name" value="STAPHYLOCOCCUS AUREUS SURFACE PROTEIN A"/>
    <property type="match status" value="1"/>
</dbReference>
<dbReference type="GO" id="GO:0005975">
    <property type="term" value="P:carbohydrate metabolic process"/>
    <property type="evidence" value="ECO:0007669"/>
    <property type="project" value="UniProtKB-ARBA"/>
</dbReference>
<organism evidence="2 3">
    <name type="scientific">Nocardioides marmorisolisilvae</name>
    <dbReference type="NCBI Taxonomy" id="1542737"/>
    <lineage>
        <taxon>Bacteria</taxon>
        <taxon>Bacillati</taxon>
        <taxon>Actinomycetota</taxon>
        <taxon>Actinomycetes</taxon>
        <taxon>Propionibacteriales</taxon>
        <taxon>Nocardioidaceae</taxon>
        <taxon>Nocardioides</taxon>
    </lineage>
</organism>
<feature type="chain" id="PRO_5018287660" description="Alpha-amylase" evidence="1">
    <location>
        <begin position="29"/>
        <end position="881"/>
    </location>
</feature>
<dbReference type="EMBL" id="RJSG01000002">
    <property type="protein sequence ID" value="RNL79752.1"/>
    <property type="molecule type" value="Genomic_DNA"/>
</dbReference>
<reference evidence="2 3" key="1">
    <citation type="submission" date="2018-11" db="EMBL/GenBank/DDBJ databases">
        <authorList>
            <person name="Li F."/>
        </authorList>
    </citation>
    <scope>NUCLEOTIDE SEQUENCE [LARGE SCALE GENOMIC DNA]</scope>
    <source>
        <strain evidence="2 3">KIS18-7</strain>
    </source>
</reference>
<dbReference type="InterPro" id="IPR015919">
    <property type="entry name" value="Cadherin-like_sf"/>
</dbReference>
<name>A0A3N0DVV3_9ACTN</name>
<dbReference type="GO" id="GO:0016020">
    <property type="term" value="C:membrane"/>
    <property type="evidence" value="ECO:0007669"/>
    <property type="project" value="InterPro"/>
</dbReference>
<dbReference type="SUPFAM" id="SSF49313">
    <property type="entry name" value="Cadherin-like"/>
    <property type="match status" value="2"/>
</dbReference>
<proteinExistence type="predicted"/>
<evidence type="ECO:0008006" key="4">
    <source>
        <dbReference type="Google" id="ProtNLM"/>
    </source>
</evidence>
<comment type="caution">
    <text evidence="2">The sequence shown here is derived from an EMBL/GenBank/DDBJ whole genome shotgun (WGS) entry which is preliminary data.</text>
</comment>